<dbReference type="GO" id="GO:0016787">
    <property type="term" value="F:hydrolase activity"/>
    <property type="evidence" value="ECO:0007669"/>
    <property type="project" value="UniProtKB-KW"/>
</dbReference>
<organism evidence="6 7">
    <name type="scientific">Halosegnis marinus</name>
    <dbReference type="NCBI Taxonomy" id="3034023"/>
    <lineage>
        <taxon>Archaea</taxon>
        <taxon>Methanobacteriati</taxon>
        <taxon>Methanobacteriota</taxon>
        <taxon>Stenosarchaea group</taxon>
        <taxon>Halobacteria</taxon>
        <taxon>Halobacteriales</taxon>
        <taxon>Natronomonadaceae</taxon>
        <taxon>Halosegnis</taxon>
    </lineage>
</organism>
<dbReference type="PANTHER" id="PTHR43046">
    <property type="entry name" value="GDP-MANNOSE MANNOSYL HYDROLASE"/>
    <property type="match status" value="1"/>
</dbReference>
<dbReference type="Gene3D" id="3.90.79.10">
    <property type="entry name" value="Nucleoside Triphosphate Pyrophosphohydrolase"/>
    <property type="match status" value="1"/>
</dbReference>
<keyword evidence="3" id="KW-0460">Magnesium</keyword>
<comment type="cofactor">
    <cofactor evidence="1">
        <name>Mg(2+)</name>
        <dbReference type="ChEBI" id="CHEBI:18420"/>
    </cofactor>
</comment>
<dbReference type="GeneID" id="79267527"/>
<proteinExistence type="predicted"/>
<dbReference type="AlphaFoldDB" id="A0ABD5ZQH7"/>
<dbReference type="PANTHER" id="PTHR43046:SF12">
    <property type="entry name" value="GDP-MANNOSE MANNOSYL HYDROLASE"/>
    <property type="match status" value="1"/>
</dbReference>
<keyword evidence="2" id="KW-0378">Hydrolase</keyword>
<evidence type="ECO:0000256" key="4">
    <source>
        <dbReference type="SAM" id="MobiDB-lite"/>
    </source>
</evidence>
<reference evidence="6 7" key="1">
    <citation type="journal article" date="2019" name="Int. J. Syst. Evol. Microbiol.">
        <title>The Global Catalogue of Microorganisms (GCM) 10K type strain sequencing project: providing services to taxonomists for standard genome sequencing and annotation.</title>
        <authorList>
            <consortium name="The Broad Institute Genomics Platform"/>
            <consortium name="The Broad Institute Genome Sequencing Center for Infectious Disease"/>
            <person name="Wu L."/>
            <person name="Ma J."/>
        </authorList>
    </citation>
    <scope>NUCLEOTIDE SEQUENCE [LARGE SCALE GENOMIC DNA]</scope>
    <source>
        <strain evidence="6 7">DT85</strain>
    </source>
</reference>
<dbReference type="InterPro" id="IPR000086">
    <property type="entry name" value="NUDIX_hydrolase_dom"/>
</dbReference>
<feature type="domain" description="Nudix hydrolase" evidence="5">
    <location>
        <begin position="129"/>
        <end position="263"/>
    </location>
</feature>
<dbReference type="PROSITE" id="PS51462">
    <property type="entry name" value="NUDIX"/>
    <property type="match status" value="1"/>
</dbReference>
<evidence type="ECO:0000256" key="3">
    <source>
        <dbReference type="ARBA" id="ARBA00022842"/>
    </source>
</evidence>
<evidence type="ECO:0000259" key="5">
    <source>
        <dbReference type="PROSITE" id="PS51462"/>
    </source>
</evidence>
<gene>
    <name evidence="6" type="ORF">ACFQJ4_10925</name>
</gene>
<dbReference type="Pfam" id="PF00293">
    <property type="entry name" value="NUDIX"/>
    <property type="match status" value="1"/>
</dbReference>
<evidence type="ECO:0000256" key="2">
    <source>
        <dbReference type="ARBA" id="ARBA00022801"/>
    </source>
</evidence>
<comment type="caution">
    <text evidence="6">The sequence shown here is derived from an EMBL/GenBank/DDBJ whole genome shotgun (WGS) entry which is preliminary data.</text>
</comment>
<feature type="compositionally biased region" description="Acidic residues" evidence="4">
    <location>
        <begin position="26"/>
        <end position="35"/>
    </location>
</feature>
<name>A0ABD5ZQH7_9EURY</name>
<dbReference type="InterPro" id="IPR015797">
    <property type="entry name" value="NUDIX_hydrolase-like_dom_sf"/>
</dbReference>
<accession>A0ABD5ZQH7</accession>
<feature type="region of interest" description="Disordered" evidence="4">
    <location>
        <begin position="1"/>
        <end position="35"/>
    </location>
</feature>
<evidence type="ECO:0000313" key="6">
    <source>
        <dbReference type="EMBL" id="MFC7235829.1"/>
    </source>
</evidence>
<feature type="compositionally biased region" description="Acidic residues" evidence="4">
    <location>
        <begin position="1"/>
        <end position="13"/>
    </location>
</feature>
<dbReference type="SUPFAM" id="SSF55811">
    <property type="entry name" value="Nudix"/>
    <property type="match status" value="1"/>
</dbReference>
<dbReference type="EMBL" id="JBHTAP010000001">
    <property type="protein sequence ID" value="MFC7235829.1"/>
    <property type="molecule type" value="Genomic_DNA"/>
</dbReference>
<dbReference type="RefSeq" id="WP_276233970.1">
    <property type="nucleotide sequence ID" value="NZ_CP119802.1"/>
</dbReference>
<sequence>MTDDDDERPEGDAGDALGGEFNLVEGEPDWLDEDFDPDEVEVETDEAAGTVAVTVDGERTEFDADDLPFDPPWKYQDEEFSPRMQARLGASRELNRLRERFGTYQLAEERTIRPPELYEGGLEIVEEYGKLADAGAIVRNDEGQVLLVRHPEVEGWGHPSGMYEGEDSLVETARREVRAATGLDADVTGFCFVREKHIVREVERDVEPGDLLPPSFPMVTVIFTAEASGDIEVPEDAPVTDARWFDEPPEDTEEFTAALANQC</sequence>
<protein>
    <submittedName>
        <fullName evidence="6">NUDIX domain-containing protein</fullName>
    </submittedName>
</protein>
<evidence type="ECO:0000313" key="7">
    <source>
        <dbReference type="Proteomes" id="UP001596398"/>
    </source>
</evidence>
<keyword evidence="7" id="KW-1185">Reference proteome</keyword>
<dbReference type="Proteomes" id="UP001596398">
    <property type="component" value="Unassembled WGS sequence"/>
</dbReference>
<evidence type="ECO:0000256" key="1">
    <source>
        <dbReference type="ARBA" id="ARBA00001946"/>
    </source>
</evidence>